<accession>A0A1K1N6K2</accession>
<keyword evidence="1" id="KW-1133">Transmembrane helix</keyword>
<feature type="transmembrane region" description="Helical" evidence="1">
    <location>
        <begin position="34"/>
        <end position="51"/>
    </location>
</feature>
<evidence type="ECO:0000313" key="2">
    <source>
        <dbReference type="EMBL" id="SFW30937.1"/>
    </source>
</evidence>
<keyword evidence="1" id="KW-0812">Transmembrane</keyword>
<sequence length="103" mass="11046">MLIMRTGAGACFLAFALNGSLVNAVDLVTCSGYHVAAFSLVFSIFLLGASLRQRAVAKKQAPAQDELNGLICKKIAFANDLGKCYNEHKKRCRPAVALVSLPF</sequence>
<reference evidence="3" key="1">
    <citation type="submission" date="2016-11" db="EMBL/GenBank/DDBJ databases">
        <authorList>
            <person name="Varghese N."/>
            <person name="Submissions S."/>
        </authorList>
    </citation>
    <scope>NUCLEOTIDE SEQUENCE [LARGE SCALE GENOMIC DNA]</scope>
    <source>
        <strain evidence="3">C3</strain>
    </source>
</reference>
<protein>
    <submittedName>
        <fullName evidence="2">Uncharacterized protein</fullName>
    </submittedName>
</protein>
<dbReference type="RefSeq" id="WP_037355091.1">
    <property type="nucleotide sequence ID" value="NZ_FPJA01000005.1"/>
</dbReference>
<dbReference type="EMBL" id="FPJA01000005">
    <property type="protein sequence ID" value="SFW30937.1"/>
    <property type="molecule type" value="Genomic_DNA"/>
</dbReference>
<keyword evidence="3" id="KW-1185">Reference proteome</keyword>
<gene>
    <name evidence="2" type="ORF">SAMN02910323_1209</name>
</gene>
<keyword evidence="1" id="KW-0472">Membrane</keyword>
<organism evidence="2 3">
    <name type="scientific">Selenomonas ruminantium</name>
    <dbReference type="NCBI Taxonomy" id="971"/>
    <lineage>
        <taxon>Bacteria</taxon>
        <taxon>Bacillati</taxon>
        <taxon>Bacillota</taxon>
        <taxon>Negativicutes</taxon>
        <taxon>Selenomonadales</taxon>
        <taxon>Selenomonadaceae</taxon>
        <taxon>Selenomonas</taxon>
    </lineage>
</organism>
<dbReference type="Proteomes" id="UP000182958">
    <property type="component" value="Unassembled WGS sequence"/>
</dbReference>
<evidence type="ECO:0000256" key="1">
    <source>
        <dbReference type="SAM" id="Phobius"/>
    </source>
</evidence>
<proteinExistence type="predicted"/>
<dbReference type="AlphaFoldDB" id="A0A1K1N6K2"/>
<name>A0A1K1N6K2_SELRU</name>
<evidence type="ECO:0000313" key="3">
    <source>
        <dbReference type="Proteomes" id="UP000182958"/>
    </source>
</evidence>